<proteinExistence type="predicted"/>
<dbReference type="EMBL" id="FMWG01000006">
    <property type="protein sequence ID" value="SCZ65932.1"/>
    <property type="molecule type" value="Genomic_DNA"/>
</dbReference>
<organism evidence="1 2">
    <name type="scientific">Epibacterium ulvae</name>
    <dbReference type="NCBI Taxonomy" id="1156985"/>
    <lineage>
        <taxon>Bacteria</taxon>
        <taxon>Pseudomonadati</taxon>
        <taxon>Pseudomonadota</taxon>
        <taxon>Alphaproteobacteria</taxon>
        <taxon>Rhodobacterales</taxon>
        <taxon>Roseobacteraceae</taxon>
        <taxon>Epibacterium</taxon>
    </lineage>
</organism>
<dbReference type="AlphaFoldDB" id="A0A1G5QW12"/>
<gene>
    <name evidence="1" type="ORF">SAMN04488118_106114</name>
</gene>
<dbReference type="RefSeq" id="WP_090218958.1">
    <property type="nucleotide sequence ID" value="NZ_FMWG01000006.1"/>
</dbReference>
<evidence type="ECO:0000313" key="2">
    <source>
        <dbReference type="Proteomes" id="UP000198767"/>
    </source>
</evidence>
<evidence type="ECO:0000313" key="1">
    <source>
        <dbReference type="EMBL" id="SCZ65932.1"/>
    </source>
</evidence>
<sequence length="125" mass="13977">MTDLTLAPIRFENARWEGRVSSRKKRSTPPAVQVMWQDAPLKGVAIEMVTPGLDWDLVVPIPSEAVCESAEVFLIINPETNQTLGHFTLNGGPPPADDLRAEVELLRAELDMLKRAFRRHCLETS</sequence>
<dbReference type="OrthoDB" id="7772846at2"/>
<dbReference type="Proteomes" id="UP000198767">
    <property type="component" value="Unassembled WGS sequence"/>
</dbReference>
<name>A0A1G5QW12_9RHOB</name>
<accession>A0A1G5QW12</accession>
<keyword evidence="2" id="KW-1185">Reference proteome</keyword>
<protein>
    <submittedName>
        <fullName evidence="1">Uncharacterized protein</fullName>
    </submittedName>
</protein>
<dbReference type="STRING" id="1156985.SAMN04488118_106114"/>
<reference evidence="1 2" key="1">
    <citation type="submission" date="2016-10" db="EMBL/GenBank/DDBJ databases">
        <authorList>
            <person name="de Groot N.N."/>
        </authorList>
    </citation>
    <scope>NUCLEOTIDE SEQUENCE [LARGE SCALE GENOMIC DNA]</scope>
    <source>
        <strain evidence="1 2">U95</strain>
    </source>
</reference>